<dbReference type="PROSITE" id="PS00924">
    <property type="entry name" value="ASP_GLU_RACEMASE_2"/>
    <property type="match status" value="1"/>
</dbReference>
<dbReference type="SUPFAM" id="SSF53681">
    <property type="entry name" value="Aspartate/glutamate racemase"/>
    <property type="match status" value="2"/>
</dbReference>
<dbReference type="GO" id="GO:0008881">
    <property type="term" value="F:glutamate racemase activity"/>
    <property type="evidence" value="ECO:0007669"/>
    <property type="project" value="UniProtKB-EC"/>
</dbReference>
<feature type="binding site" evidence="7">
    <location>
        <begin position="193"/>
        <end position="194"/>
    </location>
    <ligand>
        <name>substrate</name>
    </ligand>
</feature>
<evidence type="ECO:0000256" key="1">
    <source>
        <dbReference type="ARBA" id="ARBA00001602"/>
    </source>
</evidence>
<gene>
    <name evidence="7" type="primary">murI</name>
    <name evidence="8" type="ORF">ABIE13_004371</name>
</gene>
<comment type="function">
    <text evidence="7">Provides the (R)-glutamate required for cell wall biosynthesis.</text>
</comment>
<accession>A0ABV2QEB9</accession>
<feature type="active site" description="Proton donor/acceptor" evidence="7">
    <location>
        <position position="192"/>
    </location>
</feature>
<keyword evidence="6 7" id="KW-0961">Cell wall biogenesis/degradation</keyword>
<keyword evidence="3 7" id="KW-0133">Cell shape</keyword>
<keyword evidence="4 7" id="KW-0573">Peptidoglycan synthesis</keyword>
<dbReference type="InterPro" id="IPR018187">
    <property type="entry name" value="Asp/Glu_racemase_AS_1"/>
</dbReference>
<feature type="binding site" evidence="7">
    <location>
        <begin position="10"/>
        <end position="11"/>
    </location>
    <ligand>
        <name>substrate</name>
    </ligand>
</feature>
<dbReference type="InterPro" id="IPR015942">
    <property type="entry name" value="Asp/Glu/hydantoin_racemase"/>
</dbReference>
<comment type="catalytic activity">
    <reaction evidence="1 7">
        <text>L-glutamate = D-glutamate</text>
        <dbReference type="Rhea" id="RHEA:12813"/>
        <dbReference type="ChEBI" id="CHEBI:29985"/>
        <dbReference type="ChEBI" id="CHEBI:29986"/>
        <dbReference type="EC" id="5.1.1.3"/>
    </reaction>
</comment>
<evidence type="ECO:0000256" key="4">
    <source>
        <dbReference type="ARBA" id="ARBA00022984"/>
    </source>
</evidence>
<dbReference type="InterPro" id="IPR033134">
    <property type="entry name" value="Asp/Glu_racemase_AS_2"/>
</dbReference>
<name>A0ABV2QEB9_9BURK</name>
<dbReference type="HAMAP" id="MF_00258">
    <property type="entry name" value="Glu_racemase"/>
    <property type="match status" value="1"/>
</dbReference>
<comment type="pathway">
    <text evidence="7">Cell wall biogenesis; peptidoglycan biosynthesis.</text>
</comment>
<dbReference type="PROSITE" id="PS00923">
    <property type="entry name" value="ASP_GLU_RACEMASE_1"/>
    <property type="match status" value="1"/>
</dbReference>
<evidence type="ECO:0000256" key="3">
    <source>
        <dbReference type="ARBA" id="ARBA00022960"/>
    </source>
</evidence>
<feature type="binding site" evidence="7">
    <location>
        <begin position="75"/>
        <end position="76"/>
    </location>
    <ligand>
        <name>substrate</name>
    </ligand>
</feature>
<evidence type="ECO:0000256" key="5">
    <source>
        <dbReference type="ARBA" id="ARBA00023235"/>
    </source>
</evidence>
<proteinExistence type="inferred from homology"/>
<dbReference type="InterPro" id="IPR001920">
    <property type="entry name" value="Asp/Glu_race"/>
</dbReference>
<evidence type="ECO:0000256" key="7">
    <source>
        <dbReference type="HAMAP-Rule" id="MF_00258"/>
    </source>
</evidence>
<keyword evidence="5 7" id="KW-0413">Isomerase</keyword>
<evidence type="ECO:0000256" key="2">
    <source>
        <dbReference type="ARBA" id="ARBA00013090"/>
    </source>
</evidence>
<feature type="binding site" evidence="7">
    <location>
        <begin position="42"/>
        <end position="43"/>
    </location>
    <ligand>
        <name>substrate</name>
    </ligand>
</feature>
<evidence type="ECO:0000256" key="6">
    <source>
        <dbReference type="ARBA" id="ARBA00023316"/>
    </source>
</evidence>
<dbReference type="Gene3D" id="3.40.50.1860">
    <property type="match status" value="2"/>
</dbReference>
<evidence type="ECO:0000313" key="9">
    <source>
        <dbReference type="Proteomes" id="UP001549320"/>
    </source>
</evidence>
<feature type="active site" description="Proton donor/acceptor" evidence="7">
    <location>
        <position position="74"/>
    </location>
</feature>
<dbReference type="PANTHER" id="PTHR21198">
    <property type="entry name" value="GLUTAMATE RACEMASE"/>
    <property type="match status" value="1"/>
</dbReference>
<comment type="caution">
    <text evidence="8">The sequence shown here is derived from an EMBL/GenBank/DDBJ whole genome shotgun (WGS) entry which is preliminary data.</text>
</comment>
<dbReference type="PANTHER" id="PTHR21198:SF2">
    <property type="entry name" value="GLUTAMATE RACEMASE"/>
    <property type="match status" value="1"/>
</dbReference>
<protein>
    <recommendedName>
        <fullName evidence="2 7">Glutamate racemase</fullName>
        <ecNumber evidence="2 7">5.1.1.3</ecNumber>
    </recommendedName>
</protein>
<reference evidence="8 9" key="1">
    <citation type="submission" date="2024-06" db="EMBL/GenBank/DDBJ databases">
        <title>Sorghum-associated microbial communities from plants grown in Nebraska, USA.</title>
        <authorList>
            <person name="Schachtman D."/>
        </authorList>
    </citation>
    <scope>NUCLEOTIDE SEQUENCE [LARGE SCALE GENOMIC DNA]</scope>
    <source>
        <strain evidence="8 9">2709</strain>
    </source>
</reference>
<organism evidence="8 9">
    <name type="scientific">Ottowia thiooxydans</name>
    <dbReference type="NCBI Taxonomy" id="219182"/>
    <lineage>
        <taxon>Bacteria</taxon>
        <taxon>Pseudomonadati</taxon>
        <taxon>Pseudomonadota</taxon>
        <taxon>Betaproteobacteria</taxon>
        <taxon>Burkholderiales</taxon>
        <taxon>Comamonadaceae</taxon>
        <taxon>Ottowia</taxon>
    </lineage>
</organism>
<dbReference type="RefSeq" id="WP_354447173.1">
    <property type="nucleotide sequence ID" value="NZ_JBEPSH010000009.1"/>
</dbReference>
<dbReference type="EC" id="5.1.1.3" evidence="2 7"/>
<dbReference type="Proteomes" id="UP001549320">
    <property type="component" value="Unassembled WGS sequence"/>
</dbReference>
<dbReference type="EMBL" id="JBEPSH010000009">
    <property type="protein sequence ID" value="MET4579243.1"/>
    <property type="molecule type" value="Genomic_DNA"/>
</dbReference>
<sequence length="277" mass="28650">MNSAPIGVFDSGIGGISVLSALLAALPRERFVYAGDSAHAPYGERGDPYVIARSQAVLEGMRRSHGIKAYVIACNTATAAAGRILREQHAGFPIVGIEPALKPGALATRTGRVGVLATHGTLSSEKFRLLRERLSGPVEFVPHACTGLAAAIEKEAYSGIEAPTDALLDEHVAALGALGKGPGQIDTVVLGCTHYPLIAARLQQRTGTSVQLIDPGEAVARHTKDLLTSQGLLASEEDSSLSLELLDSGDGQALSAAASRWLTGAAGLTKVQPFATA</sequence>
<comment type="similarity">
    <text evidence="7">Belongs to the aspartate/glutamate racemases family.</text>
</comment>
<dbReference type="NCBIfam" id="TIGR00067">
    <property type="entry name" value="glut_race"/>
    <property type="match status" value="1"/>
</dbReference>
<dbReference type="Pfam" id="PF01177">
    <property type="entry name" value="Asp_Glu_race"/>
    <property type="match status" value="1"/>
</dbReference>
<evidence type="ECO:0000313" key="8">
    <source>
        <dbReference type="EMBL" id="MET4579243.1"/>
    </source>
</evidence>
<keyword evidence="9" id="KW-1185">Reference proteome</keyword>
<dbReference type="InterPro" id="IPR004391">
    <property type="entry name" value="Glu_race"/>
</dbReference>